<evidence type="ECO:0000259" key="6">
    <source>
        <dbReference type="Pfam" id="PF04542"/>
    </source>
</evidence>
<dbReference type="SUPFAM" id="SSF88659">
    <property type="entry name" value="Sigma3 and sigma4 domains of RNA polymerase sigma factors"/>
    <property type="match status" value="1"/>
</dbReference>
<dbReference type="PANTHER" id="PTHR43133">
    <property type="entry name" value="RNA POLYMERASE ECF-TYPE SIGMA FACTO"/>
    <property type="match status" value="1"/>
</dbReference>
<dbReference type="InterPro" id="IPR013249">
    <property type="entry name" value="RNA_pol_sigma70_r4_t2"/>
</dbReference>
<protein>
    <submittedName>
        <fullName evidence="8">SigE family RNA polymerase sigma factor</fullName>
    </submittedName>
</protein>
<dbReference type="Pfam" id="PF04542">
    <property type="entry name" value="Sigma70_r2"/>
    <property type="match status" value="1"/>
</dbReference>
<evidence type="ECO:0000256" key="1">
    <source>
        <dbReference type="ARBA" id="ARBA00010641"/>
    </source>
</evidence>
<dbReference type="GO" id="GO:0006352">
    <property type="term" value="P:DNA-templated transcription initiation"/>
    <property type="evidence" value="ECO:0007669"/>
    <property type="project" value="InterPro"/>
</dbReference>
<gene>
    <name evidence="8" type="ORF">EUA94_20750</name>
</gene>
<dbReference type="Pfam" id="PF08281">
    <property type="entry name" value="Sigma70_r4_2"/>
    <property type="match status" value="1"/>
</dbReference>
<dbReference type="InterPro" id="IPR014325">
    <property type="entry name" value="RNA_pol_sigma-E_actinobac"/>
</dbReference>
<evidence type="ECO:0000259" key="7">
    <source>
        <dbReference type="Pfam" id="PF08281"/>
    </source>
</evidence>
<dbReference type="Gene3D" id="1.10.10.10">
    <property type="entry name" value="Winged helix-like DNA-binding domain superfamily/Winged helix DNA-binding domain"/>
    <property type="match status" value="1"/>
</dbReference>
<accession>A0A4Q2SFF7</accession>
<evidence type="ECO:0000256" key="2">
    <source>
        <dbReference type="ARBA" id="ARBA00023015"/>
    </source>
</evidence>
<sequence length="168" mass="18488">MDADTAFADFVRARSTALLRTAYLLTGDRAQAEDLVQEALLSVYRSRGRIREPAAIEGYVRTTLVRTHISTRRRRSTTELSLERIPEQPREAEEPIWAGETWPAVLALPARQRAVIVLAYFHDLSEVEIAGVLGCSTGAVKSHRARALAALRGVLAPTPSWPGSGGRR</sequence>
<dbReference type="RefSeq" id="WP_129428793.1">
    <property type="nucleotide sequence ID" value="NZ_SDWV01000031.1"/>
</dbReference>
<dbReference type="OrthoDB" id="3688906at2"/>
<comment type="similarity">
    <text evidence="1">Belongs to the sigma-70 factor family. ECF subfamily.</text>
</comment>
<dbReference type="Gene3D" id="1.10.1740.10">
    <property type="match status" value="1"/>
</dbReference>
<dbReference type="InterPro" id="IPR013324">
    <property type="entry name" value="RNA_pol_sigma_r3/r4-like"/>
</dbReference>
<keyword evidence="4" id="KW-0238">DNA-binding</keyword>
<comment type="caution">
    <text evidence="8">The sequence shown here is derived from an EMBL/GenBank/DDBJ whole genome shotgun (WGS) entry which is preliminary data.</text>
</comment>
<feature type="domain" description="RNA polymerase sigma factor 70 region 4 type 2" evidence="7">
    <location>
        <begin position="105"/>
        <end position="151"/>
    </location>
</feature>
<dbReference type="InterPro" id="IPR007627">
    <property type="entry name" value="RNA_pol_sigma70_r2"/>
</dbReference>
<reference evidence="8 9" key="1">
    <citation type="submission" date="2019-01" db="EMBL/GenBank/DDBJ databases">
        <title>Novel species of Nocardioides.</title>
        <authorList>
            <person name="Liu Q."/>
            <person name="X Y.-H."/>
        </authorList>
    </citation>
    <scope>NUCLEOTIDE SEQUENCE [LARGE SCALE GENOMIC DNA]</scope>
    <source>
        <strain evidence="8 9">HLT2-9</strain>
    </source>
</reference>
<dbReference type="AlphaFoldDB" id="A0A4Q2SFF7"/>
<evidence type="ECO:0000256" key="3">
    <source>
        <dbReference type="ARBA" id="ARBA00023082"/>
    </source>
</evidence>
<dbReference type="InterPro" id="IPR039425">
    <property type="entry name" value="RNA_pol_sigma-70-like"/>
</dbReference>
<evidence type="ECO:0000313" key="9">
    <source>
        <dbReference type="Proteomes" id="UP000291101"/>
    </source>
</evidence>
<keyword evidence="3" id="KW-0731">Sigma factor</keyword>
<dbReference type="CDD" id="cd06171">
    <property type="entry name" value="Sigma70_r4"/>
    <property type="match status" value="1"/>
</dbReference>
<proteinExistence type="inferred from homology"/>
<dbReference type="NCBIfam" id="TIGR02983">
    <property type="entry name" value="SigE-fam_strep"/>
    <property type="match status" value="1"/>
</dbReference>
<dbReference type="PANTHER" id="PTHR43133:SF50">
    <property type="entry name" value="ECF RNA POLYMERASE SIGMA FACTOR SIGM"/>
    <property type="match status" value="1"/>
</dbReference>
<dbReference type="InterPro" id="IPR013325">
    <property type="entry name" value="RNA_pol_sigma_r2"/>
</dbReference>
<dbReference type="InterPro" id="IPR036388">
    <property type="entry name" value="WH-like_DNA-bd_sf"/>
</dbReference>
<dbReference type="InterPro" id="IPR014284">
    <property type="entry name" value="RNA_pol_sigma-70_dom"/>
</dbReference>
<feature type="domain" description="RNA polymerase sigma-70 region 2" evidence="6">
    <location>
        <begin position="11"/>
        <end position="76"/>
    </location>
</feature>
<keyword evidence="5" id="KW-0804">Transcription</keyword>
<keyword evidence="2" id="KW-0805">Transcription regulation</keyword>
<name>A0A4Q2SFF7_9ACTN</name>
<dbReference type="GO" id="GO:0003677">
    <property type="term" value="F:DNA binding"/>
    <property type="evidence" value="ECO:0007669"/>
    <property type="project" value="UniProtKB-KW"/>
</dbReference>
<dbReference type="GO" id="GO:0016987">
    <property type="term" value="F:sigma factor activity"/>
    <property type="evidence" value="ECO:0007669"/>
    <property type="project" value="UniProtKB-KW"/>
</dbReference>
<dbReference type="EMBL" id="SDWV01000031">
    <property type="protein sequence ID" value="RYC04155.1"/>
    <property type="molecule type" value="Genomic_DNA"/>
</dbReference>
<dbReference type="SUPFAM" id="SSF88946">
    <property type="entry name" value="Sigma2 domain of RNA polymerase sigma factors"/>
    <property type="match status" value="1"/>
</dbReference>
<evidence type="ECO:0000256" key="4">
    <source>
        <dbReference type="ARBA" id="ARBA00023125"/>
    </source>
</evidence>
<evidence type="ECO:0000256" key="5">
    <source>
        <dbReference type="ARBA" id="ARBA00023163"/>
    </source>
</evidence>
<dbReference type="Proteomes" id="UP000291101">
    <property type="component" value="Unassembled WGS sequence"/>
</dbReference>
<evidence type="ECO:0000313" key="8">
    <source>
        <dbReference type="EMBL" id="RYC04155.1"/>
    </source>
</evidence>
<organism evidence="8 9">
    <name type="scientific">Nocardioides zhouii</name>
    <dbReference type="NCBI Taxonomy" id="1168729"/>
    <lineage>
        <taxon>Bacteria</taxon>
        <taxon>Bacillati</taxon>
        <taxon>Actinomycetota</taxon>
        <taxon>Actinomycetes</taxon>
        <taxon>Propionibacteriales</taxon>
        <taxon>Nocardioidaceae</taxon>
        <taxon>Nocardioides</taxon>
    </lineage>
</organism>
<dbReference type="NCBIfam" id="TIGR02937">
    <property type="entry name" value="sigma70-ECF"/>
    <property type="match status" value="1"/>
</dbReference>
<keyword evidence="9" id="KW-1185">Reference proteome</keyword>